<dbReference type="AlphaFoldDB" id="A0AA88KKF3"/>
<name>A0AA88KKF3_NAELO</name>
<dbReference type="Proteomes" id="UP000816034">
    <property type="component" value="Unassembled WGS sequence"/>
</dbReference>
<gene>
    <name evidence="2" type="ORF">C9374_002469</name>
</gene>
<reference evidence="2 3" key="1">
    <citation type="journal article" date="2018" name="BMC Genomics">
        <title>The genome of Naegleria lovaniensis, the basis for a comparative approach to unravel pathogenicity factors of the human pathogenic amoeba N. fowleri.</title>
        <authorList>
            <person name="Liechti N."/>
            <person name="Schurch N."/>
            <person name="Bruggmann R."/>
            <person name="Wittwer M."/>
        </authorList>
    </citation>
    <scope>NUCLEOTIDE SEQUENCE [LARGE SCALE GENOMIC DNA]</scope>
    <source>
        <strain evidence="2 3">ATCC 30569</strain>
    </source>
</reference>
<feature type="region of interest" description="Disordered" evidence="1">
    <location>
        <begin position="105"/>
        <end position="132"/>
    </location>
</feature>
<dbReference type="GeneID" id="68094925"/>
<organism evidence="2 3">
    <name type="scientific">Naegleria lovaniensis</name>
    <name type="common">Amoeba</name>
    <dbReference type="NCBI Taxonomy" id="51637"/>
    <lineage>
        <taxon>Eukaryota</taxon>
        <taxon>Discoba</taxon>
        <taxon>Heterolobosea</taxon>
        <taxon>Tetramitia</taxon>
        <taxon>Eutetramitia</taxon>
        <taxon>Vahlkampfiidae</taxon>
        <taxon>Naegleria</taxon>
    </lineage>
</organism>
<comment type="caution">
    <text evidence="2">The sequence shown here is derived from an EMBL/GenBank/DDBJ whole genome shotgun (WGS) entry which is preliminary data.</text>
</comment>
<protein>
    <submittedName>
        <fullName evidence="2">Uncharacterized protein</fullName>
    </submittedName>
</protein>
<sequence>MFRKHHSTTIDDDDDETMQHTTSSTRKEENSESENNYVSETPSKQESSSRTYISSPLEATTSPLTPNSQNRILTKLPSSLKLDTQKLIRKSSLSSFSASLSKSLRSSMHPHNVSNDYSKQAQSSNQTMKSSTWSNFHSPQTIIIIEIGRKYFKCG</sequence>
<keyword evidence="3" id="KW-1185">Reference proteome</keyword>
<feature type="compositionally biased region" description="Polar residues" evidence="1">
    <location>
        <begin position="112"/>
        <end position="132"/>
    </location>
</feature>
<dbReference type="EMBL" id="PYSW02000015">
    <property type="protein sequence ID" value="KAG2386725.1"/>
    <property type="molecule type" value="Genomic_DNA"/>
</dbReference>
<feature type="region of interest" description="Disordered" evidence="1">
    <location>
        <begin position="1"/>
        <end position="72"/>
    </location>
</feature>
<feature type="compositionally biased region" description="Polar residues" evidence="1">
    <location>
        <begin position="42"/>
        <end position="72"/>
    </location>
</feature>
<accession>A0AA88KKF3</accession>
<dbReference type="RefSeq" id="XP_044550717.1">
    <property type="nucleotide sequence ID" value="XM_044691890.1"/>
</dbReference>
<evidence type="ECO:0000313" key="2">
    <source>
        <dbReference type="EMBL" id="KAG2386725.1"/>
    </source>
</evidence>
<evidence type="ECO:0000313" key="3">
    <source>
        <dbReference type="Proteomes" id="UP000816034"/>
    </source>
</evidence>
<proteinExistence type="predicted"/>
<evidence type="ECO:0000256" key="1">
    <source>
        <dbReference type="SAM" id="MobiDB-lite"/>
    </source>
</evidence>